<protein>
    <submittedName>
        <fullName evidence="1">Uncharacterized protein</fullName>
    </submittedName>
</protein>
<gene>
    <name evidence="1" type="ORF">FOZ62_027272</name>
</gene>
<sequence>MDPERPVEHLLGLVIKPFAAVQPDKRIGCRSREADFGRMYITISDNKYEGSSSGPVVETQEAFSDVLPFPNLFNKLKKAFDPEMTRQKCIDLIMDIEFDRPVVTPVGNGAGVTPPSEGWVNSFVRDNMAKFLKIVRKRGGKVEEY</sequence>
<dbReference type="EMBL" id="JABANM010000049">
    <property type="protein sequence ID" value="KAF4756628.1"/>
    <property type="molecule type" value="Genomic_DNA"/>
</dbReference>
<evidence type="ECO:0000313" key="2">
    <source>
        <dbReference type="Proteomes" id="UP000574390"/>
    </source>
</evidence>
<dbReference type="Proteomes" id="UP000574390">
    <property type="component" value="Unassembled WGS sequence"/>
</dbReference>
<comment type="caution">
    <text evidence="1">The sequence shown here is derived from an EMBL/GenBank/DDBJ whole genome shotgun (WGS) entry which is preliminary data.</text>
</comment>
<proteinExistence type="predicted"/>
<organism evidence="1 2">
    <name type="scientific">Perkinsus olseni</name>
    <name type="common">Perkinsus atlanticus</name>
    <dbReference type="NCBI Taxonomy" id="32597"/>
    <lineage>
        <taxon>Eukaryota</taxon>
        <taxon>Sar</taxon>
        <taxon>Alveolata</taxon>
        <taxon>Perkinsozoa</taxon>
        <taxon>Perkinsea</taxon>
        <taxon>Perkinsida</taxon>
        <taxon>Perkinsidae</taxon>
        <taxon>Perkinsus</taxon>
    </lineage>
</organism>
<dbReference type="AlphaFoldDB" id="A0A7J6UHX6"/>
<reference evidence="1 2" key="1">
    <citation type="submission" date="2020-04" db="EMBL/GenBank/DDBJ databases">
        <title>Perkinsus olseni comparative genomics.</title>
        <authorList>
            <person name="Bogema D.R."/>
        </authorList>
    </citation>
    <scope>NUCLEOTIDE SEQUENCE [LARGE SCALE GENOMIC DNA]</scope>
    <source>
        <strain evidence="1">ATCC PRA-205</strain>
    </source>
</reference>
<accession>A0A7J6UHX6</accession>
<evidence type="ECO:0000313" key="1">
    <source>
        <dbReference type="EMBL" id="KAF4756628.1"/>
    </source>
</evidence>
<name>A0A7J6UHX6_PEROL</name>